<accession>A0A428KMA3</accession>
<dbReference type="Pfam" id="PF02979">
    <property type="entry name" value="NHase_alpha"/>
    <property type="match status" value="1"/>
</dbReference>
<reference evidence="3 4" key="1">
    <citation type="submission" date="2018-12" db="EMBL/GenBank/DDBJ databases">
        <authorList>
            <person name="Feng G."/>
            <person name="Zhu H."/>
        </authorList>
    </citation>
    <scope>NUCLEOTIDE SEQUENCE [LARGE SCALE GENOMIC DNA]</scope>
    <source>
        <strain evidence="3 4">KCTC 12533</strain>
    </source>
</reference>
<sequence>MEIAAEQKLNAEIVQKAWEDPQFKEELMKNPAATMEKFAGHKLNLAEGQKLVVVDQTDTSTVYFNIPRKVDVDSLELTEEQLETVAGGSTPFCAIGYGFVVGIALWSATHE</sequence>
<dbReference type="InterPro" id="IPR022513">
    <property type="entry name" value="TOMM_pelo"/>
</dbReference>
<dbReference type="GO" id="GO:0046914">
    <property type="term" value="F:transition metal ion binding"/>
    <property type="evidence" value="ECO:0007669"/>
    <property type="project" value="InterPro"/>
</dbReference>
<evidence type="ECO:0000256" key="1">
    <source>
        <dbReference type="ARBA" id="ARBA00022723"/>
    </source>
</evidence>
<dbReference type="RefSeq" id="WP_125421573.1">
    <property type="nucleotide sequence ID" value="NZ_RWIT01000008.1"/>
</dbReference>
<keyword evidence="4" id="KW-1185">Reference proteome</keyword>
<dbReference type="Proteomes" id="UP000273500">
    <property type="component" value="Unassembled WGS sequence"/>
</dbReference>
<evidence type="ECO:0000313" key="4">
    <source>
        <dbReference type="Proteomes" id="UP000273500"/>
    </source>
</evidence>
<organism evidence="3 4">
    <name type="scientific">Hymenobacter rigui</name>
    <dbReference type="NCBI Taxonomy" id="334424"/>
    <lineage>
        <taxon>Bacteria</taxon>
        <taxon>Pseudomonadati</taxon>
        <taxon>Bacteroidota</taxon>
        <taxon>Cytophagia</taxon>
        <taxon>Cytophagales</taxon>
        <taxon>Hymenobacteraceae</taxon>
        <taxon>Hymenobacter</taxon>
    </lineage>
</organism>
<gene>
    <name evidence="3" type="ORF">EI291_15020</name>
</gene>
<dbReference type="AlphaFoldDB" id="A0A428KMA3"/>
<proteinExistence type="predicted"/>
<keyword evidence="1" id="KW-0479">Metal-binding</keyword>
<feature type="domain" description="Nitrile hydratase alpha/Thiocyanate hydrolase gamma" evidence="2">
    <location>
        <begin position="8"/>
        <end position="59"/>
    </location>
</feature>
<evidence type="ECO:0000313" key="3">
    <source>
        <dbReference type="EMBL" id="RSK47566.1"/>
    </source>
</evidence>
<name>A0A428KMA3_9BACT</name>
<evidence type="ECO:0000259" key="2">
    <source>
        <dbReference type="Pfam" id="PF02979"/>
    </source>
</evidence>
<comment type="caution">
    <text evidence="3">The sequence shown here is derived from an EMBL/GenBank/DDBJ whole genome shotgun (WGS) entry which is preliminary data.</text>
</comment>
<dbReference type="Gene3D" id="3.90.330.10">
    <property type="entry name" value="Nitrile hydratase alpha /Thiocyanate hydrolase gamma"/>
    <property type="match status" value="1"/>
</dbReference>
<dbReference type="EMBL" id="RWIT01000008">
    <property type="protein sequence ID" value="RSK47566.1"/>
    <property type="molecule type" value="Genomic_DNA"/>
</dbReference>
<dbReference type="OrthoDB" id="1275056at2"/>
<dbReference type="SUPFAM" id="SSF56209">
    <property type="entry name" value="Nitrile hydratase alpha chain"/>
    <property type="match status" value="1"/>
</dbReference>
<dbReference type="GO" id="GO:0003824">
    <property type="term" value="F:catalytic activity"/>
    <property type="evidence" value="ECO:0007669"/>
    <property type="project" value="InterPro"/>
</dbReference>
<protein>
    <submittedName>
        <fullName evidence="3">NHLP leader peptide family natural product</fullName>
    </submittedName>
</protein>
<dbReference type="InterPro" id="IPR036648">
    <property type="entry name" value="CN_Hdrase_a/SCN_Hdrase_g_sf"/>
</dbReference>
<dbReference type="NCBIfam" id="TIGR03793">
    <property type="entry name" value="leader_NHLP"/>
    <property type="match status" value="1"/>
</dbReference>
<dbReference type="InterPro" id="IPR004232">
    <property type="entry name" value="CN_Hdrtase_a/SCN_Hdrlase_g"/>
</dbReference>